<proteinExistence type="predicted"/>
<dbReference type="PRINTS" id="PR01857">
    <property type="entry name" value="ADAMTSFAMILY"/>
</dbReference>
<dbReference type="GeneTree" id="ENSGT00940000166934"/>
<dbReference type="HOGENOM" id="CLU_227654_0_0_1"/>
<dbReference type="InterPro" id="IPR000884">
    <property type="entry name" value="TSP1_rpt"/>
</dbReference>
<dbReference type="GO" id="GO:0030198">
    <property type="term" value="P:extracellular matrix organization"/>
    <property type="evidence" value="ECO:0007669"/>
    <property type="project" value="InterPro"/>
</dbReference>
<reference evidence="7" key="1">
    <citation type="journal article" date="2002" name="Science">
        <title>The draft genome of Ciona intestinalis: insights into chordate and vertebrate origins.</title>
        <authorList>
            <person name="Dehal P."/>
            <person name="Satou Y."/>
            <person name="Campbell R.K."/>
            <person name="Chapman J."/>
            <person name="Degnan B."/>
            <person name="De Tomaso A."/>
            <person name="Davidson B."/>
            <person name="Di Gregorio A."/>
            <person name="Gelpke M."/>
            <person name="Goodstein D.M."/>
            <person name="Harafuji N."/>
            <person name="Hastings K.E."/>
            <person name="Ho I."/>
            <person name="Hotta K."/>
            <person name="Huang W."/>
            <person name="Kawashima T."/>
            <person name="Lemaire P."/>
            <person name="Martinez D."/>
            <person name="Meinertzhagen I.A."/>
            <person name="Necula S."/>
            <person name="Nonaka M."/>
            <person name="Putnam N."/>
            <person name="Rash S."/>
            <person name="Saiga H."/>
            <person name="Satake M."/>
            <person name="Terry A."/>
            <person name="Yamada L."/>
            <person name="Wang H.G."/>
            <person name="Awazu S."/>
            <person name="Azumi K."/>
            <person name="Boore J."/>
            <person name="Branno M."/>
            <person name="Chin-Bow S."/>
            <person name="DeSantis R."/>
            <person name="Doyle S."/>
            <person name="Francino P."/>
            <person name="Keys D.N."/>
            <person name="Haga S."/>
            <person name="Hayashi H."/>
            <person name="Hino K."/>
            <person name="Imai K.S."/>
            <person name="Inaba K."/>
            <person name="Kano S."/>
            <person name="Kobayashi K."/>
            <person name="Kobayashi M."/>
            <person name="Lee B.I."/>
            <person name="Makabe K.W."/>
            <person name="Manohar C."/>
            <person name="Matassi G."/>
            <person name="Medina M."/>
            <person name="Mochizuki Y."/>
            <person name="Mount S."/>
            <person name="Morishita T."/>
            <person name="Miura S."/>
            <person name="Nakayama A."/>
            <person name="Nishizaka S."/>
            <person name="Nomoto H."/>
            <person name="Ohta F."/>
            <person name="Oishi K."/>
            <person name="Rigoutsos I."/>
            <person name="Sano M."/>
            <person name="Sasaki A."/>
            <person name="Sasakura Y."/>
            <person name="Shoguchi E."/>
            <person name="Shin-i T."/>
            <person name="Spagnuolo A."/>
            <person name="Stainier D."/>
            <person name="Suzuki M.M."/>
            <person name="Tassy O."/>
            <person name="Takatori N."/>
            <person name="Tokuoka M."/>
            <person name="Yagi K."/>
            <person name="Yoshizaki F."/>
            <person name="Wada S."/>
            <person name="Zhang C."/>
            <person name="Hyatt P.D."/>
            <person name="Larimer F."/>
            <person name="Detter C."/>
            <person name="Doggett N."/>
            <person name="Glavina T."/>
            <person name="Hawkins T."/>
            <person name="Richardson P."/>
            <person name="Lucas S."/>
            <person name="Kohara Y."/>
            <person name="Levine M."/>
            <person name="Satoh N."/>
            <person name="Rokhsar D.S."/>
        </authorList>
    </citation>
    <scope>NUCLEOTIDE SEQUENCE [LARGE SCALE GENOMIC DNA]</scope>
</reference>
<keyword evidence="2" id="KW-0964">Secreted</keyword>
<keyword evidence="3" id="KW-0677">Repeat</keyword>
<keyword evidence="7" id="KW-1185">Reference proteome</keyword>
<evidence type="ECO:0000256" key="4">
    <source>
        <dbReference type="ARBA" id="ARBA00023157"/>
    </source>
</evidence>
<evidence type="ECO:0000256" key="3">
    <source>
        <dbReference type="ARBA" id="ARBA00022737"/>
    </source>
</evidence>
<comment type="subcellular location">
    <subcellularLocation>
        <location evidence="1">Secreted</location>
    </subcellularLocation>
</comment>
<sequence length="2642" mass="281356">WGAWSEYSPCSVTCGGGKICTRSRTCTNGSPGMAGCSGSTEDVQDCTQAACASWTEWSDFSACPVTCNGGVQQRTRTCTDGTPGLDCVGDEMQEIPCAANTCEQWSSWSEYSDCSVTCGGGKSTRSRTCIGGSAGMPGCMGVTNSDVDCSTETCPYFGVFSEWSAFGPCTRTCGGGTMKRTRECVGGVLGEGECVGDVEDIQNCQTQGCPYWSPWQDSDCSVTCGVGSMQRTRTCMDGNVGDDGCIGDTSSTMPCNTQKQCEEWTPWTTWSDCSTTCGTGFEQRMRNCSYGAPGMPGCPGSPMESRECNGGTCPTWSEWSEYSGCSLTCGSGTQFRTRSCNNGDVGDDGCEGSRVESQQCATNVCPTWGDCEWGQWSSFGNCSVDCGGGTQFRSRTCTVAPGADPDQVACEGNRYDEKVCNRQACPGWGAWEPFGDCSKSCAGGVMTRERTCLVGEAPGTGCDGSNSETLTCMTQACPIWSNWSPYTDCSLSCGGGVQRKTRTCNNGDPGDDGCMGMTVEEQDCNDMICNIGPCPVWSQWSGYNDCSVTCGGGSQSRIRTCVFGEPGQLGCMGPINETIACNNQGCPTWNDWNSWTQCSALCGGGRQTRTRTCRNGSPGEGGCIGPQSMELYCNGQPCPTWSVWGAWSGCGITCGNGFQSRNRVCLNRIADVQTCAGDATETATCELGDCATWGTWRSWSTCSSTCGQGHTTRTRDCSTTNGGSCFGDAMERRTCTDRSCPMWSSWSAYGNCTVSCGGGTMIRTRSCLPDGVGCADMGPSSESSSCNIQQCPEWSEWYPWQQCSVTCGVGQQTRTRECINGNVGGKGCMGPQQDSNFCNEQACPFFGQWSSWSDCSLSCGGGVRRQQRSCTNGFVGEPGCIGETSNDEACNIQPCPVFTEWGQWGECSETCGSGATRSRSRSCNNGLPGQPGCVGSISDVENCGLRKQPCPAWRDWSTWGECSSSCGIGFQHRNRTCADGYAGDDGCIGMPKEKMQCIGNECATWSEWSSWSSCPVSCGVATQSRERSCSLDNEPSDECRGHTREEQSCYGSVCAYWSQWTQWSGCSASCDGGQHSRYRTCVNGVDGGAGCTGYNNETQSCNNLPCPRWSIWGAWSGCSTTCGEGVRTHERACLYGDVGEGSCVGDDSASATCIVQECPTWAQWSEWSQCGKTCGGGRQTRVRFCNNGVRGMNGCTGDYVQTLQCNTQSCPYWNIWGMWSSCSATCGGGTRTHTRTCVNGQPGDVGCRGITEQEDGCNPQPCPIFDDWSSWSDCSVTCGAGSRHHSRQCINGVFGDIGCDDGTMLDRENCNLSPCPAWSDWSNWNNCDKTCGGGQQDRSRQCLPEGSECPGASSEYRSCNPAACPYWSPWTDFGACTVTCGGGSRTKARTCVNGAVGDVGCIGMAMEDESCNSNECPRFSVWSEWSSCTASCGTGGQTRTRSCIGGTYGSIGCTGMIQQTQDCNTQQCAYWTEWTAWTGCSATCGNGTRSHERQCINGVPGDQGCFGLSSEEVICELPTCPSWSDWSEWNQCSAACGGGLRSRTRECINGFPGLIGCGGEVTQDDFCNSQDCPFWNDWSSWTLCSAPCGSGQSTRTRTCENGYAGDVGCEGSENDRVSCNTQACPEWNAWTPWSESYGACSASCGGGSQTRSRTCTNGEPGDAGCVGSATESTSCNMRPCPYWSSWGEFGPCSSSCGGGRRIHFRTCVNGQAGIDDPDCVGAATQSTACNLGDCAFWTEWVAWSDCSSSCGGGNQERTRRCMNGVTGDVGCEGTDRGSQLCNIGPCPRFTAWGNWTDCSTSCGGGHRTRERFCSFGQLGDPGCFGSTVQTDICNGHPCPNWANWQQWTACGRNCGGGRRYRSRLCNNGLPGDAGCEGLGLMAGGCNTQRCPYWSNFSTWTGFTRCSVSCGGGFHSRTRQCYNAVPGVIDCVGETSESVSCNTNACPYFLPWTPWRPCTVSCGGGTRSRSRTCANGDPGEPDCIGSVGDIEQCNTQDCPFWGEWSPYGSCRVSCGGGTRMRIRRCFNGIAGGPGCVGNDVQVASCNNQTCPMFSNWGRWSLCSATCGIGVAVRVRHCVNGQFGQPGCIGATQEFNNCNTQNCEYWSFWSEWSPCTSSCGNGVSSRTRECINGEIGESGCIGQPSEVEACNTEPCPAVSDWSDWSACSRSCGGGTRSQSRGCFLGQTRTRSNQCEGGLTIVENCNVQPCPQWTNWAPWSACDVTCGGGSQTRSRICTNGLPGMLGCDGPDSEDKYCNGQSDLCPTWTRWGPWDTCTVTCGGGSRDRRRVCTNGSPGDAGCEGLPTMSQPCNQQECPGFSEWSNWTTCSVSCAGGIQSRNRVCNSPNRDCVGPSSEERGCNFQACPAWSEWSPFTDCSTSCGNGLRTHTRQCIGGVPGQPGCIGEPSESVVCNSGDCPFWRAWGSWTPCPVTCGGGLISRSRTCINGDPGDVGCEGAITESSICNSQVCPSWGPWSLWSPCDQTCGSGLRSHTRSCNNGDVGQLGCEGPTSEQQDCNNQVCPTWSEWTPFGPCSKTCGGGVYNRTRTCLNGNVGDVGCIGPVNEEEQCQTQNCPAWLDWTQWSGCSATCGGGTRSHTRVCDSPGDVGCVGSDTESEGCEPEYACPTTHNKYFPVKNAVNKWMSLL</sequence>
<dbReference type="Gene3D" id="2.20.100.10">
    <property type="entry name" value="Thrombospondin type-1 (TSP1) repeat"/>
    <property type="match status" value="50"/>
</dbReference>
<protein>
    <recommendedName>
        <fullName evidence="8">Hemicentin-1</fullName>
    </recommendedName>
</protein>
<dbReference type="InterPro" id="IPR036383">
    <property type="entry name" value="TSP1_rpt_sf"/>
</dbReference>
<dbReference type="Ensembl" id="ENSCINT00000036255.1">
    <property type="protein sequence ID" value="ENSCINP00000036428.1"/>
    <property type="gene ID" value="ENSCING00000024507.1"/>
</dbReference>
<dbReference type="PANTHER" id="PTHR22906">
    <property type="entry name" value="PROPERDIN"/>
    <property type="match status" value="1"/>
</dbReference>
<name>H2Y3E3_CIOIN</name>
<evidence type="ECO:0000256" key="2">
    <source>
        <dbReference type="ARBA" id="ARBA00022525"/>
    </source>
</evidence>
<dbReference type="FunFam" id="2.20.100.10:FF:000001">
    <property type="entry name" value="semaphorin-5A isoform X1"/>
    <property type="match status" value="5"/>
</dbReference>
<dbReference type="EMBL" id="EAAA01002586">
    <property type="status" value="NOT_ANNOTATED_CDS"/>
    <property type="molecule type" value="Genomic_DNA"/>
</dbReference>
<evidence type="ECO:0000256" key="1">
    <source>
        <dbReference type="ARBA" id="ARBA00004613"/>
    </source>
</evidence>
<dbReference type="InterPro" id="IPR052065">
    <property type="entry name" value="Compl_asym_regulator"/>
</dbReference>
<feature type="disulfide bond" evidence="5">
    <location>
        <begin position="386"/>
        <end position="425"/>
    </location>
</feature>
<dbReference type="PROSITE" id="PS50092">
    <property type="entry name" value="TSP1"/>
    <property type="match status" value="50"/>
</dbReference>
<reference evidence="6" key="3">
    <citation type="submission" date="2025-08" db="UniProtKB">
        <authorList>
            <consortium name="Ensembl"/>
        </authorList>
    </citation>
    <scope>IDENTIFICATION</scope>
</reference>
<evidence type="ECO:0000313" key="7">
    <source>
        <dbReference type="Proteomes" id="UP000008144"/>
    </source>
</evidence>
<evidence type="ECO:0000313" key="6">
    <source>
        <dbReference type="Ensembl" id="ENSCINP00000036428.1"/>
    </source>
</evidence>
<reference evidence="6" key="2">
    <citation type="journal article" date="2008" name="Genome Biol.">
        <title>Improved genome assembly and evidence-based global gene model set for the chordate Ciona intestinalis: new insight into intron and operon populations.</title>
        <authorList>
            <person name="Satou Y."/>
            <person name="Mineta K."/>
            <person name="Ogasawara M."/>
            <person name="Sasakura Y."/>
            <person name="Shoguchi E."/>
            <person name="Ueno K."/>
            <person name="Yamada L."/>
            <person name="Matsumoto J."/>
            <person name="Wasserscheid J."/>
            <person name="Dewar K."/>
            <person name="Wiley G.B."/>
            <person name="Macmil S.L."/>
            <person name="Roe B.A."/>
            <person name="Zeller R.W."/>
            <person name="Hastings K.E."/>
            <person name="Lemaire P."/>
            <person name="Lindquist E."/>
            <person name="Endo T."/>
            <person name="Hotta K."/>
            <person name="Inaba K."/>
        </authorList>
    </citation>
    <scope>NUCLEOTIDE SEQUENCE [LARGE SCALE GENOMIC DNA]</scope>
    <source>
        <strain evidence="6">wild type</strain>
    </source>
</reference>
<accession>H2Y3E3</accession>
<dbReference type="InterPro" id="IPR013273">
    <property type="entry name" value="ADAMTS/ADAMTS-like"/>
</dbReference>
<dbReference type="SMART" id="SM00209">
    <property type="entry name" value="TSP1"/>
    <property type="match status" value="50"/>
</dbReference>
<dbReference type="GO" id="GO:0005576">
    <property type="term" value="C:extracellular region"/>
    <property type="evidence" value="ECO:0007669"/>
    <property type="project" value="UniProtKB-SubCell"/>
</dbReference>
<dbReference type="Pfam" id="PF00090">
    <property type="entry name" value="TSP_1"/>
    <property type="match status" value="50"/>
</dbReference>
<feature type="disulfide bond" evidence="5">
    <location>
        <begin position="397"/>
        <end position="410"/>
    </location>
</feature>
<dbReference type="SUPFAM" id="SSF82895">
    <property type="entry name" value="TSP-1 type 1 repeat"/>
    <property type="match status" value="50"/>
</dbReference>
<organism evidence="6 7">
    <name type="scientific">Ciona intestinalis</name>
    <name type="common">Transparent sea squirt</name>
    <name type="synonym">Ascidia intestinalis</name>
    <dbReference type="NCBI Taxonomy" id="7719"/>
    <lineage>
        <taxon>Eukaryota</taxon>
        <taxon>Metazoa</taxon>
        <taxon>Chordata</taxon>
        <taxon>Tunicata</taxon>
        <taxon>Ascidiacea</taxon>
        <taxon>Phlebobranchia</taxon>
        <taxon>Cionidae</taxon>
        <taxon>Ciona</taxon>
    </lineage>
</organism>
<dbReference type="Proteomes" id="UP000008144">
    <property type="component" value="Chromosome 8"/>
</dbReference>
<feature type="disulfide bond" evidence="5">
    <location>
        <begin position="382"/>
        <end position="420"/>
    </location>
</feature>
<keyword evidence="4 5" id="KW-1015">Disulfide bond</keyword>
<evidence type="ECO:0008006" key="8">
    <source>
        <dbReference type="Google" id="ProtNLM"/>
    </source>
</evidence>
<reference evidence="6" key="4">
    <citation type="submission" date="2025-09" db="UniProtKB">
        <authorList>
            <consortium name="Ensembl"/>
        </authorList>
    </citation>
    <scope>IDENTIFICATION</scope>
</reference>
<evidence type="ECO:0000256" key="5">
    <source>
        <dbReference type="PIRSR" id="PIRSR613273-3"/>
    </source>
</evidence>
<dbReference type="InParanoid" id="H2Y3E3"/>
<dbReference type="OMA" id="SAWTACN"/>